<comment type="similarity">
    <text evidence="3">Belongs to the multi antimicrobial extrusion (MATE) (TC 2.A.66.1) family.</text>
</comment>
<gene>
    <name evidence="11" type="ORF">VN24_09100</name>
</gene>
<dbReference type="STRING" id="1126833.VN24_09100"/>
<feature type="transmembrane region" description="Helical" evidence="10">
    <location>
        <begin position="129"/>
        <end position="149"/>
    </location>
</feature>
<feature type="transmembrane region" description="Helical" evidence="10">
    <location>
        <begin position="404"/>
        <end position="424"/>
    </location>
</feature>
<evidence type="ECO:0000256" key="3">
    <source>
        <dbReference type="ARBA" id="ARBA00010199"/>
    </source>
</evidence>
<name>A0A0D5NHI0_9BACL</name>
<dbReference type="Pfam" id="PF01554">
    <property type="entry name" value="MatE"/>
    <property type="match status" value="2"/>
</dbReference>
<feature type="transmembrane region" description="Helical" evidence="10">
    <location>
        <begin position="81"/>
        <end position="101"/>
    </location>
</feature>
<dbReference type="PANTHER" id="PTHR43298">
    <property type="entry name" value="MULTIDRUG RESISTANCE PROTEIN NORM-RELATED"/>
    <property type="match status" value="1"/>
</dbReference>
<dbReference type="GO" id="GO:0015297">
    <property type="term" value="F:antiporter activity"/>
    <property type="evidence" value="ECO:0007669"/>
    <property type="project" value="InterPro"/>
</dbReference>
<organism evidence="11 12">
    <name type="scientific">Paenibacillus beijingensis</name>
    <dbReference type="NCBI Taxonomy" id="1126833"/>
    <lineage>
        <taxon>Bacteria</taxon>
        <taxon>Bacillati</taxon>
        <taxon>Bacillota</taxon>
        <taxon>Bacilli</taxon>
        <taxon>Bacillales</taxon>
        <taxon>Paenibacillaceae</taxon>
        <taxon>Paenibacillus</taxon>
    </lineage>
</organism>
<accession>A0A0D5NHI0</accession>
<keyword evidence="7 10" id="KW-1133">Transmembrane helix</keyword>
<feature type="transmembrane region" description="Helical" evidence="10">
    <location>
        <begin position="38"/>
        <end position="60"/>
    </location>
</feature>
<evidence type="ECO:0000256" key="4">
    <source>
        <dbReference type="ARBA" id="ARBA00020268"/>
    </source>
</evidence>
<evidence type="ECO:0000256" key="2">
    <source>
        <dbReference type="ARBA" id="ARBA00004141"/>
    </source>
</evidence>
<feature type="transmembrane region" description="Helical" evidence="10">
    <location>
        <begin position="7"/>
        <end position="26"/>
    </location>
</feature>
<dbReference type="RefSeq" id="WP_045670144.1">
    <property type="nucleotide sequence ID" value="NZ_CP011058.1"/>
</dbReference>
<dbReference type="GO" id="GO:0005886">
    <property type="term" value="C:plasma membrane"/>
    <property type="evidence" value="ECO:0007669"/>
    <property type="project" value="TreeGrafter"/>
</dbReference>
<dbReference type="GO" id="GO:0042910">
    <property type="term" value="F:xenobiotic transmembrane transporter activity"/>
    <property type="evidence" value="ECO:0007669"/>
    <property type="project" value="InterPro"/>
</dbReference>
<proteinExistence type="inferred from homology"/>
<feature type="transmembrane region" description="Helical" evidence="10">
    <location>
        <begin position="161"/>
        <end position="180"/>
    </location>
</feature>
<dbReference type="PATRIC" id="fig|1126833.4.peg.2014"/>
<keyword evidence="6 10" id="KW-0812">Transmembrane</keyword>
<sequence>MNHRTYLALAVPLIISTITTPLLGVVDTAVVGHLPDPAYIGGVAVGTIIFNTMYWLFGFLRVSTSGFAAQAEGAKNEIQAVLALARPFVIAAAMGIIFILFQEPIVRLSLTLMNPEAGVRTVAAEYFGIRVWGAPFTLVNYVILGWLMGMSRIKISLMLQVWMNLMNIALALLFVGVFSWGVAGVATATLISEITAFIAGLLMIRKASPFDFKRPTLKALFDPVSFKQMMTVNRDLFIRTVCLLTVFNLFTAKGASFGTEVLAANAVLIQIHYLMAYFFDGFSNASSILTGKAVGSKDERLYRKTLLLSCQWAVISSLFIAGIYYLCREPMIGLFTRLPTIIDLAGSYGMWLVLFPLAASFGIILYGVFTGATEAAPIRNSMIMALAVYLIVQFIAVPRLNNDGLWLAFIGFSAGRSVFLGLYIPRLNRKLFADSKSSIPVRTQ</sequence>
<feature type="transmembrane region" description="Helical" evidence="10">
    <location>
        <begin position="306"/>
        <end position="326"/>
    </location>
</feature>
<reference evidence="12" key="2">
    <citation type="submission" date="2015-03" db="EMBL/GenBank/DDBJ databases">
        <title>Genome sequence of Paenibacillus beijingensis strain DSM 24997T.</title>
        <authorList>
            <person name="Kwak Y."/>
            <person name="Shin J.-H."/>
        </authorList>
    </citation>
    <scope>NUCLEOTIDE SEQUENCE [LARGE SCALE GENOMIC DNA]</scope>
    <source>
        <strain evidence="12">DSM 24997</strain>
    </source>
</reference>
<evidence type="ECO:0000313" key="11">
    <source>
        <dbReference type="EMBL" id="AJY74711.1"/>
    </source>
</evidence>
<feature type="transmembrane region" description="Helical" evidence="10">
    <location>
        <begin position="236"/>
        <end position="255"/>
    </location>
</feature>
<evidence type="ECO:0000256" key="9">
    <source>
        <dbReference type="ARBA" id="ARBA00031636"/>
    </source>
</evidence>
<evidence type="ECO:0000256" key="10">
    <source>
        <dbReference type="SAM" id="Phobius"/>
    </source>
</evidence>
<dbReference type="EMBL" id="CP011058">
    <property type="protein sequence ID" value="AJY74711.1"/>
    <property type="molecule type" value="Genomic_DNA"/>
</dbReference>
<keyword evidence="8 10" id="KW-0472">Membrane</keyword>
<dbReference type="PANTHER" id="PTHR43298:SF2">
    <property type="entry name" value="FMN_FAD EXPORTER YEEO-RELATED"/>
    <property type="match status" value="1"/>
</dbReference>
<evidence type="ECO:0000256" key="5">
    <source>
        <dbReference type="ARBA" id="ARBA00022448"/>
    </source>
</evidence>
<evidence type="ECO:0000256" key="1">
    <source>
        <dbReference type="ARBA" id="ARBA00003408"/>
    </source>
</evidence>
<dbReference type="OrthoDB" id="9776324at2"/>
<feature type="transmembrane region" description="Helical" evidence="10">
    <location>
        <begin position="346"/>
        <end position="369"/>
    </location>
</feature>
<protein>
    <recommendedName>
        <fullName evidence="4">Probable multidrug resistance protein NorM</fullName>
    </recommendedName>
    <alternativeName>
        <fullName evidence="9">Multidrug-efflux transporter</fullName>
    </alternativeName>
</protein>
<dbReference type="HOGENOM" id="CLU_012893_16_0_9"/>
<evidence type="ECO:0000256" key="6">
    <source>
        <dbReference type="ARBA" id="ARBA00022692"/>
    </source>
</evidence>
<keyword evidence="12" id="KW-1185">Reference proteome</keyword>
<feature type="transmembrane region" description="Helical" evidence="10">
    <location>
        <begin position="261"/>
        <end position="279"/>
    </location>
</feature>
<dbReference type="InterPro" id="IPR002528">
    <property type="entry name" value="MATE_fam"/>
</dbReference>
<dbReference type="KEGG" id="pbj:VN24_09100"/>
<dbReference type="CDD" id="cd13136">
    <property type="entry name" value="MATE_DinF_like"/>
    <property type="match status" value="1"/>
</dbReference>
<feature type="transmembrane region" description="Helical" evidence="10">
    <location>
        <begin position="381"/>
        <end position="398"/>
    </location>
</feature>
<dbReference type="InterPro" id="IPR050222">
    <property type="entry name" value="MATE_MdtK"/>
</dbReference>
<comment type="function">
    <text evidence="1">Multidrug efflux pump.</text>
</comment>
<feature type="transmembrane region" description="Helical" evidence="10">
    <location>
        <begin position="186"/>
        <end position="204"/>
    </location>
</feature>
<evidence type="ECO:0000256" key="7">
    <source>
        <dbReference type="ARBA" id="ARBA00022989"/>
    </source>
</evidence>
<dbReference type="InterPro" id="IPR044644">
    <property type="entry name" value="DinF-like"/>
</dbReference>
<dbReference type="NCBIfam" id="TIGR00797">
    <property type="entry name" value="matE"/>
    <property type="match status" value="1"/>
</dbReference>
<evidence type="ECO:0000313" key="12">
    <source>
        <dbReference type="Proteomes" id="UP000032633"/>
    </source>
</evidence>
<evidence type="ECO:0000256" key="8">
    <source>
        <dbReference type="ARBA" id="ARBA00023136"/>
    </source>
</evidence>
<keyword evidence="5" id="KW-0813">Transport</keyword>
<reference evidence="11 12" key="1">
    <citation type="journal article" date="2015" name="J. Biotechnol.">
        <title>Complete genome sequence of Paenibacillus beijingensis 7188(T) (=DSM 24997(T)), a novel rhizobacterium from jujube garden soil.</title>
        <authorList>
            <person name="Kwak Y."/>
            <person name="Shin J.H."/>
        </authorList>
    </citation>
    <scope>NUCLEOTIDE SEQUENCE [LARGE SCALE GENOMIC DNA]</scope>
    <source>
        <strain evidence="11 12">DSM 24997</strain>
    </source>
</reference>
<dbReference type="Proteomes" id="UP000032633">
    <property type="component" value="Chromosome"/>
</dbReference>
<comment type="subcellular location">
    <subcellularLocation>
        <location evidence="2">Membrane</location>
        <topology evidence="2">Multi-pass membrane protein</topology>
    </subcellularLocation>
</comment>
<dbReference type="AlphaFoldDB" id="A0A0D5NHI0"/>